<evidence type="ECO:0000256" key="8">
    <source>
        <dbReference type="ARBA" id="ARBA00023037"/>
    </source>
</evidence>
<gene>
    <name evidence="15" type="primary">Dsim\GD11106</name>
    <name evidence="15" type="ORF">Dsim_GD11106</name>
</gene>
<dbReference type="OrthoDB" id="5573735at2759"/>
<keyword evidence="7 13" id="KW-1133">Transmembrane helix</keyword>
<dbReference type="Proteomes" id="UP000000304">
    <property type="component" value="Chromosome 2R"/>
</dbReference>
<keyword evidence="11" id="KW-0325">Glycoprotein</keyword>
<dbReference type="Gene3D" id="2.60.40.1460">
    <property type="entry name" value="Integrin domains. Chain A, domain 2"/>
    <property type="match status" value="1"/>
</dbReference>
<feature type="repeat" description="FG-GAP" evidence="12">
    <location>
        <begin position="313"/>
        <end position="375"/>
    </location>
</feature>
<evidence type="ECO:0000256" key="5">
    <source>
        <dbReference type="ARBA" id="ARBA00022737"/>
    </source>
</evidence>
<dbReference type="Gene3D" id="2.130.10.130">
    <property type="entry name" value="Integrin alpha, N-terminal"/>
    <property type="match status" value="1"/>
</dbReference>
<dbReference type="FunFam" id="1.20.5.930:FF:000005">
    <property type="entry name" value="Integrin, alpha 10"/>
    <property type="match status" value="1"/>
</dbReference>
<dbReference type="STRING" id="7240.B4QGF2"/>
<feature type="repeat" description="FG-GAP" evidence="12">
    <location>
        <begin position="376"/>
        <end position="431"/>
    </location>
</feature>
<feature type="chain" id="PRO_5001423952" evidence="13">
    <location>
        <begin position="23"/>
        <end position="1068"/>
    </location>
</feature>
<evidence type="ECO:0000256" key="7">
    <source>
        <dbReference type="ARBA" id="ARBA00022989"/>
    </source>
</evidence>
<keyword evidence="9 13" id="KW-0472">Membrane</keyword>
<dbReference type="SMR" id="B4QGF2"/>
<keyword evidence="16" id="KW-1185">Reference proteome</keyword>
<dbReference type="Pfam" id="PF20805">
    <property type="entry name" value="Integrin_A_Ig_2"/>
    <property type="match status" value="1"/>
</dbReference>
<feature type="domain" description="Integrin alpha second immunoglobulin-like" evidence="14">
    <location>
        <begin position="627"/>
        <end position="749"/>
    </location>
</feature>
<accession>B4QGF2</accession>
<reference evidence="15 16" key="1">
    <citation type="journal article" date="2007" name="Nature">
        <title>Evolution of genes and genomes on the Drosophila phylogeny.</title>
        <authorList>
            <consortium name="Drosophila 12 Genomes Consortium"/>
            <person name="Clark A.G."/>
            <person name="Eisen M.B."/>
            <person name="Smith D.R."/>
            <person name="Bergman C.M."/>
            <person name="Oliver B."/>
            <person name="Markow T.A."/>
            <person name="Kaufman T.C."/>
            <person name="Kellis M."/>
            <person name="Gelbart W."/>
            <person name="Iyer V.N."/>
            <person name="Pollard D.A."/>
            <person name="Sackton T.B."/>
            <person name="Larracuente A.M."/>
            <person name="Singh N.D."/>
            <person name="Abad J.P."/>
            <person name="Abt D.N."/>
            <person name="Adryan B."/>
            <person name="Aguade M."/>
            <person name="Akashi H."/>
            <person name="Anderson W.W."/>
            <person name="Aquadro C.F."/>
            <person name="Ardell D.H."/>
            <person name="Arguello R."/>
            <person name="Artieri C.G."/>
            <person name="Barbash D.A."/>
            <person name="Barker D."/>
            <person name="Barsanti P."/>
            <person name="Batterham P."/>
            <person name="Batzoglou S."/>
            <person name="Begun D."/>
            <person name="Bhutkar A."/>
            <person name="Blanco E."/>
            <person name="Bosak S.A."/>
            <person name="Bradley R.K."/>
            <person name="Brand A.D."/>
            <person name="Brent M.R."/>
            <person name="Brooks A.N."/>
            <person name="Brown R.H."/>
            <person name="Butlin R.K."/>
            <person name="Caggese C."/>
            <person name="Calvi B.R."/>
            <person name="Bernardo de Carvalho A."/>
            <person name="Caspi A."/>
            <person name="Castrezana S."/>
            <person name="Celniker S.E."/>
            <person name="Chang J.L."/>
            <person name="Chapple C."/>
            <person name="Chatterji S."/>
            <person name="Chinwalla A."/>
            <person name="Civetta A."/>
            <person name="Clifton S.W."/>
            <person name="Comeron J.M."/>
            <person name="Costello J.C."/>
            <person name="Coyne J.A."/>
            <person name="Daub J."/>
            <person name="David R.G."/>
            <person name="Delcher A.L."/>
            <person name="Delehaunty K."/>
            <person name="Do C.B."/>
            <person name="Ebling H."/>
            <person name="Edwards K."/>
            <person name="Eickbush T."/>
            <person name="Evans J.D."/>
            <person name="Filipski A."/>
            <person name="Findeiss S."/>
            <person name="Freyhult E."/>
            <person name="Fulton L."/>
            <person name="Fulton R."/>
            <person name="Garcia A.C."/>
            <person name="Gardiner A."/>
            <person name="Garfield D.A."/>
            <person name="Garvin B.E."/>
            <person name="Gibson G."/>
            <person name="Gilbert D."/>
            <person name="Gnerre S."/>
            <person name="Godfrey J."/>
            <person name="Good R."/>
            <person name="Gotea V."/>
            <person name="Gravely B."/>
            <person name="Greenberg A.J."/>
            <person name="Griffiths-Jones S."/>
            <person name="Gross S."/>
            <person name="Guigo R."/>
            <person name="Gustafson E.A."/>
            <person name="Haerty W."/>
            <person name="Hahn M.W."/>
            <person name="Halligan D.L."/>
            <person name="Halpern A.L."/>
            <person name="Halter G.M."/>
            <person name="Han M.V."/>
            <person name="Heger A."/>
            <person name="Hillier L."/>
            <person name="Hinrichs A.S."/>
            <person name="Holmes I."/>
            <person name="Hoskins R.A."/>
            <person name="Hubisz M.J."/>
            <person name="Hultmark D."/>
            <person name="Huntley M.A."/>
            <person name="Jaffe D.B."/>
            <person name="Jagadeeshan S."/>
            <person name="Jeck W.R."/>
            <person name="Johnson J."/>
            <person name="Jones C.D."/>
            <person name="Jordan W.C."/>
            <person name="Karpen G.H."/>
            <person name="Kataoka E."/>
            <person name="Keightley P.D."/>
            <person name="Kheradpour P."/>
            <person name="Kirkness E.F."/>
            <person name="Koerich L.B."/>
            <person name="Kristiansen K."/>
            <person name="Kudrna D."/>
            <person name="Kulathinal R.J."/>
            <person name="Kumar S."/>
            <person name="Kwok R."/>
            <person name="Lander E."/>
            <person name="Langley C.H."/>
            <person name="Lapoint R."/>
            <person name="Lazzaro B.P."/>
            <person name="Lee S.J."/>
            <person name="Levesque L."/>
            <person name="Li R."/>
            <person name="Lin C.F."/>
            <person name="Lin M.F."/>
            <person name="Lindblad-Toh K."/>
            <person name="Llopart A."/>
            <person name="Long M."/>
            <person name="Low L."/>
            <person name="Lozovsky E."/>
            <person name="Lu J."/>
            <person name="Luo M."/>
            <person name="Machado C.A."/>
            <person name="Makalowski W."/>
            <person name="Marzo M."/>
            <person name="Matsuda M."/>
            <person name="Matzkin L."/>
            <person name="McAllister B."/>
            <person name="McBride C.S."/>
            <person name="McKernan B."/>
            <person name="McKernan K."/>
            <person name="Mendez-Lago M."/>
            <person name="Minx P."/>
            <person name="Mollenhauer M.U."/>
            <person name="Montooth K."/>
            <person name="Mount S.M."/>
            <person name="Mu X."/>
            <person name="Myers E."/>
            <person name="Negre B."/>
            <person name="Newfeld S."/>
            <person name="Nielsen R."/>
            <person name="Noor M.A."/>
            <person name="O'Grady P."/>
            <person name="Pachter L."/>
            <person name="Papaceit M."/>
            <person name="Parisi M.J."/>
            <person name="Parisi M."/>
            <person name="Parts L."/>
            <person name="Pedersen J.S."/>
            <person name="Pesole G."/>
            <person name="Phillippy A.M."/>
            <person name="Ponting C.P."/>
            <person name="Pop M."/>
            <person name="Porcelli D."/>
            <person name="Powell J.R."/>
            <person name="Prohaska S."/>
            <person name="Pruitt K."/>
            <person name="Puig M."/>
            <person name="Quesneville H."/>
            <person name="Ram K.R."/>
            <person name="Rand D."/>
            <person name="Rasmussen M.D."/>
            <person name="Reed L.K."/>
            <person name="Reenan R."/>
            <person name="Reily A."/>
            <person name="Remington K.A."/>
            <person name="Rieger T.T."/>
            <person name="Ritchie M.G."/>
            <person name="Robin C."/>
            <person name="Rogers Y.H."/>
            <person name="Rohde C."/>
            <person name="Rozas J."/>
            <person name="Rubenfield M.J."/>
            <person name="Ruiz A."/>
            <person name="Russo S."/>
            <person name="Salzberg S.L."/>
            <person name="Sanchez-Gracia A."/>
            <person name="Saranga D.J."/>
            <person name="Sato H."/>
            <person name="Schaeffer S.W."/>
            <person name="Schatz M.C."/>
            <person name="Schlenke T."/>
            <person name="Schwartz R."/>
            <person name="Segarra C."/>
            <person name="Singh R.S."/>
            <person name="Sirot L."/>
            <person name="Sirota M."/>
            <person name="Sisneros N.B."/>
            <person name="Smith C.D."/>
            <person name="Smith T.F."/>
            <person name="Spieth J."/>
            <person name="Stage D.E."/>
            <person name="Stark A."/>
            <person name="Stephan W."/>
            <person name="Strausberg R.L."/>
            <person name="Strempel S."/>
            <person name="Sturgill D."/>
            <person name="Sutton G."/>
            <person name="Sutton G.G."/>
            <person name="Tao W."/>
            <person name="Teichmann S."/>
            <person name="Tobari Y.N."/>
            <person name="Tomimura Y."/>
            <person name="Tsolas J.M."/>
            <person name="Valente V.L."/>
            <person name="Venter E."/>
            <person name="Venter J.C."/>
            <person name="Vicario S."/>
            <person name="Vieira F.G."/>
            <person name="Vilella A.J."/>
            <person name="Villasante A."/>
            <person name="Walenz B."/>
            <person name="Wang J."/>
            <person name="Wasserman M."/>
            <person name="Watts T."/>
            <person name="Wilson D."/>
            <person name="Wilson R.K."/>
            <person name="Wing R.A."/>
            <person name="Wolfner M.F."/>
            <person name="Wong A."/>
            <person name="Wong G.K."/>
            <person name="Wu C.I."/>
            <person name="Wu G."/>
            <person name="Yamamoto D."/>
            <person name="Yang H.P."/>
            <person name="Yang S.P."/>
            <person name="Yorke J.A."/>
            <person name="Yoshida K."/>
            <person name="Zdobnov E."/>
            <person name="Zhang P."/>
            <person name="Zhang Y."/>
            <person name="Zimin A.V."/>
            <person name="Baldwin J."/>
            <person name="Abdouelleil A."/>
            <person name="Abdulkadir J."/>
            <person name="Abebe A."/>
            <person name="Abera B."/>
            <person name="Abreu J."/>
            <person name="Acer S.C."/>
            <person name="Aftuck L."/>
            <person name="Alexander A."/>
            <person name="An P."/>
            <person name="Anderson E."/>
            <person name="Anderson S."/>
            <person name="Arachi H."/>
            <person name="Azer M."/>
            <person name="Bachantsang P."/>
            <person name="Barry A."/>
            <person name="Bayul T."/>
            <person name="Berlin A."/>
            <person name="Bessette D."/>
            <person name="Bloom T."/>
            <person name="Blye J."/>
            <person name="Boguslavskiy L."/>
            <person name="Bonnet C."/>
            <person name="Boukhgalter B."/>
            <person name="Bourzgui I."/>
            <person name="Brown A."/>
            <person name="Cahill P."/>
            <person name="Channer S."/>
            <person name="Cheshatsang Y."/>
            <person name="Chuda L."/>
            <person name="Citroen M."/>
            <person name="Collymore A."/>
            <person name="Cooke P."/>
            <person name="Costello M."/>
            <person name="D'Aco K."/>
            <person name="Daza R."/>
            <person name="De Haan G."/>
            <person name="DeGray S."/>
            <person name="DeMaso C."/>
            <person name="Dhargay N."/>
            <person name="Dooley K."/>
            <person name="Dooley E."/>
            <person name="Doricent M."/>
            <person name="Dorje P."/>
            <person name="Dorjee K."/>
            <person name="Dupes A."/>
            <person name="Elong R."/>
            <person name="Falk J."/>
            <person name="Farina A."/>
            <person name="Faro S."/>
            <person name="Ferguson D."/>
            <person name="Fisher S."/>
            <person name="Foley C.D."/>
            <person name="Franke A."/>
            <person name="Friedrich D."/>
            <person name="Gadbois L."/>
            <person name="Gearin G."/>
            <person name="Gearin C.R."/>
            <person name="Giannoukos G."/>
            <person name="Goode T."/>
            <person name="Graham J."/>
            <person name="Grandbois E."/>
            <person name="Grewal S."/>
            <person name="Gyaltsen K."/>
            <person name="Hafez N."/>
            <person name="Hagos B."/>
            <person name="Hall J."/>
            <person name="Henson C."/>
            <person name="Hollinger A."/>
            <person name="Honan T."/>
            <person name="Huard M.D."/>
            <person name="Hughes L."/>
            <person name="Hurhula B."/>
            <person name="Husby M.E."/>
            <person name="Kamat A."/>
            <person name="Kanga B."/>
            <person name="Kashin S."/>
            <person name="Khazanovich D."/>
            <person name="Kisner P."/>
            <person name="Lance K."/>
            <person name="Lara M."/>
            <person name="Lee W."/>
            <person name="Lennon N."/>
            <person name="Letendre F."/>
            <person name="LeVine R."/>
            <person name="Lipovsky A."/>
            <person name="Liu X."/>
            <person name="Liu J."/>
            <person name="Liu S."/>
            <person name="Lokyitsang T."/>
            <person name="Lokyitsang Y."/>
            <person name="Lubonja R."/>
            <person name="Lui A."/>
            <person name="MacDonald P."/>
            <person name="Magnisalis V."/>
            <person name="Maru K."/>
            <person name="Matthews C."/>
            <person name="McCusker W."/>
            <person name="McDonough S."/>
            <person name="Mehta T."/>
            <person name="Meldrim J."/>
            <person name="Meneus L."/>
            <person name="Mihai O."/>
            <person name="Mihalev A."/>
            <person name="Mihova T."/>
            <person name="Mittelman R."/>
            <person name="Mlenga V."/>
            <person name="Montmayeur A."/>
            <person name="Mulrain L."/>
            <person name="Navidi A."/>
            <person name="Naylor J."/>
            <person name="Negash T."/>
            <person name="Nguyen T."/>
            <person name="Nguyen N."/>
            <person name="Nicol R."/>
            <person name="Norbu C."/>
            <person name="Norbu N."/>
            <person name="Novod N."/>
            <person name="O'Neill B."/>
            <person name="Osman S."/>
            <person name="Markiewicz E."/>
            <person name="Oyono O.L."/>
            <person name="Patti C."/>
            <person name="Phunkhang P."/>
            <person name="Pierre F."/>
            <person name="Priest M."/>
            <person name="Raghuraman S."/>
            <person name="Rege F."/>
            <person name="Reyes R."/>
            <person name="Rise C."/>
            <person name="Rogov P."/>
            <person name="Ross K."/>
            <person name="Ryan E."/>
            <person name="Settipalli S."/>
            <person name="Shea T."/>
            <person name="Sherpa N."/>
            <person name="Shi L."/>
            <person name="Shih D."/>
            <person name="Sparrow T."/>
            <person name="Spaulding J."/>
            <person name="Stalker J."/>
            <person name="Stange-Thomann N."/>
            <person name="Stavropoulos S."/>
            <person name="Stone C."/>
            <person name="Strader C."/>
            <person name="Tesfaye S."/>
            <person name="Thomson T."/>
            <person name="Thoulutsang Y."/>
            <person name="Thoulutsang D."/>
            <person name="Topham K."/>
            <person name="Topping I."/>
            <person name="Tsamla T."/>
            <person name="Vassiliev H."/>
            <person name="Vo A."/>
            <person name="Wangchuk T."/>
            <person name="Wangdi T."/>
            <person name="Weiand M."/>
            <person name="Wilkinson J."/>
            <person name="Wilson A."/>
            <person name="Yadav S."/>
            <person name="Young G."/>
            <person name="Yu Q."/>
            <person name="Zembek L."/>
            <person name="Zhong D."/>
            <person name="Zimmer A."/>
            <person name="Zwirko Z."/>
            <person name="Jaffe D.B."/>
            <person name="Alvarez P."/>
            <person name="Brockman W."/>
            <person name="Butler J."/>
            <person name="Chin C."/>
            <person name="Gnerre S."/>
            <person name="Grabherr M."/>
            <person name="Kleber M."/>
            <person name="Mauceli E."/>
            <person name="MacCallum I."/>
        </authorList>
    </citation>
    <scope>NUCLEOTIDE SEQUENCE [LARGE SCALE GENOMIC DNA]</scope>
    <source>
        <strain evidence="16">white501</strain>
    </source>
</reference>
<evidence type="ECO:0000313" key="15">
    <source>
        <dbReference type="EMBL" id="EDX07190.1"/>
    </source>
</evidence>
<keyword evidence="10 13" id="KW-0675">Receptor</keyword>
<evidence type="ECO:0000256" key="12">
    <source>
        <dbReference type="PROSITE-ProRule" id="PRU00803"/>
    </source>
</evidence>
<keyword evidence="8 13" id="KW-0401">Integrin</keyword>
<dbReference type="GO" id="GO:0008305">
    <property type="term" value="C:integrin complex"/>
    <property type="evidence" value="ECO:0007669"/>
    <property type="project" value="InterPro"/>
</dbReference>
<sequence>MLFNMFCFLVMVLFALQSEINAYNISPYPNSIHNFPGHKEHERRSYFGFSLVIREKSIMVAAPRANSSLEAQRNISEPGVIFRCYFESDNCSPYNIDPTGNYIGMPNDGLLTAKNKNYRWLGGAMDGGTRDSDKFLVCAPRFYSDYDDYYMNGMCYWMNHTPKTIDSTDVMEKWPLRAEKKQVLKTSEGDILYYSLSEMGLSAHVSDDNSKLLMGAPGIDQWKGSVHLKQEVSNIRISSGRQRREMNPNRKCGECNPEPKNFGQEEDSYFGYAVSSGYFDSSNLSTVLYVATAPRGNNQFGAAYIFDVSEDSIYKYKEFRGNHFGEYFGYSVLAEDLNGDGKTDVIISAPLYALRNSYDDGAIYVFINKGFFTFEKRIIRSPAGSGGRFGTTLSRLGDINKDGYNDVAVGAPFAGNGSVFIYLGCENGLRDQPSQRLNAPSQQHCKHGSHMFGHGLSRGSDIDGNGFNDFAIGAPNAEAVYLYRAYPVVKIHAIIKPKLVNPEEERVNITVCYRLSTKSDSTAKALMEQELDIRIDIDTESKIKLAVFDEEHGSQMSFKAKAFHQEICSELQIEMDKKTKFTPIALEMQYELSKKIPNSGDFCEDCAVVDPAEPKLFTEYITFNTGCDTDVCVADLKINCINASSTLILGTEPVLRLTYNITNNGEFAYNPTFNVTSSAGLSFAQVPGNCKVTDAVMVCDLNHGQRMAKGDNDSLTISFDVRQLSGRSLEIQTEVFSARNESNPENNKLTKVLSLLEKADIYISGVQANDHVILKGSPYTAEVVNYYEIRNHGPSTLENLNVTLYIPVAYKTSDSTKVIHIVTSSPQIQSKYAHNILSTNFNDQNKAPARNFALDHEQSTLVFSTTPQRENLENLSGNADENPGISLLNEDLPVNNTLVLDCQDTNMTVCVAVEIRLENGLQLKPEDLMNLTVSFTVDLKDAEDIWEYFVIKTDLKMHKIGDPTQSFLTIQKKIESNVICKHAEIAIWKIIASAIVGILVFSAATYALYKRGFFKRAIKYELTQLIRDSFEDGIIRTDMEENAQSRGDADLDKKLDAYADTTSNCTHM</sequence>
<dbReference type="Gene3D" id="2.60.40.1510">
    <property type="entry name" value="ntegrin, alpha v. Chain A, domain 3"/>
    <property type="match status" value="1"/>
</dbReference>
<evidence type="ECO:0000256" key="2">
    <source>
        <dbReference type="ARBA" id="ARBA00008054"/>
    </source>
</evidence>
<dbReference type="PANTHER" id="PTHR23220:SF83">
    <property type="entry name" value="INTEGRIN ALPHA-PS3-RELATED"/>
    <property type="match status" value="1"/>
</dbReference>
<dbReference type="InterPro" id="IPR032695">
    <property type="entry name" value="Integrin_dom_sf"/>
</dbReference>
<feature type="repeat" description="FG-GAP" evidence="12">
    <location>
        <begin position="438"/>
        <end position="500"/>
    </location>
</feature>
<protein>
    <submittedName>
        <fullName evidence="15">GD11106</fullName>
    </submittedName>
</protein>
<dbReference type="EMBL" id="CM000362">
    <property type="protein sequence ID" value="EDX07190.1"/>
    <property type="molecule type" value="Genomic_DNA"/>
</dbReference>
<dbReference type="GO" id="GO:0009897">
    <property type="term" value="C:external side of plasma membrane"/>
    <property type="evidence" value="ECO:0007669"/>
    <property type="project" value="TreeGrafter"/>
</dbReference>
<dbReference type="SUPFAM" id="SSF69179">
    <property type="entry name" value="Integrin domains"/>
    <property type="match status" value="3"/>
</dbReference>
<dbReference type="InterPro" id="IPR028994">
    <property type="entry name" value="Integrin_alpha_N"/>
</dbReference>
<evidence type="ECO:0000256" key="6">
    <source>
        <dbReference type="ARBA" id="ARBA00022889"/>
    </source>
</evidence>
<keyword evidence="6 13" id="KW-0130">Cell adhesion</keyword>
<evidence type="ECO:0000256" key="3">
    <source>
        <dbReference type="ARBA" id="ARBA00022692"/>
    </source>
</evidence>
<feature type="repeat" description="FG-GAP" evidence="12">
    <location>
        <begin position="256"/>
        <end position="311"/>
    </location>
</feature>
<dbReference type="GO" id="GO:0007157">
    <property type="term" value="P:heterophilic cell-cell adhesion via plasma membrane cell adhesion molecules"/>
    <property type="evidence" value="ECO:0007669"/>
    <property type="project" value="UniProtKB-ARBA"/>
</dbReference>
<evidence type="ECO:0000256" key="9">
    <source>
        <dbReference type="ARBA" id="ARBA00023136"/>
    </source>
</evidence>
<dbReference type="GO" id="GO:0005178">
    <property type="term" value="F:integrin binding"/>
    <property type="evidence" value="ECO:0007669"/>
    <property type="project" value="TreeGrafter"/>
</dbReference>
<dbReference type="InterPro" id="IPR013517">
    <property type="entry name" value="FG-GAP"/>
</dbReference>
<evidence type="ECO:0000313" key="16">
    <source>
        <dbReference type="Proteomes" id="UP000000304"/>
    </source>
</evidence>
<evidence type="ECO:0000256" key="4">
    <source>
        <dbReference type="ARBA" id="ARBA00022729"/>
    </source>
</evidence>
<name>B4QGF2_DROSI</name>
<dbReference type="GO" id="GO:0033627">
    <property type="term" value="P:cell adhesion mediated by integrin"/>
    <property type="evidence" value="ECO:0007669"/>
    <property type="project" value="TreeGrafter"/>
</dbReference>
<dbReference type="OMA" id="NNGEFAY"/>
<evidence type="ECO:0000256" key="1">
    <source>
        <dbReference type="ARBA" id="ARBA00004479"/>
    </source>
</evidence>
<dbReference type="SMART" id="SM00191">
    <property type="entry name" value="Int_alpha"/>
    <property type="match status" value="5"/>
</dbReference>
<dbReference type="InterPro" id="IPR018184">
    <property type="entry name" value="Integrin_alpha_C_CS"/>
</dbReference>
<evidence type="ECO:0000256" key="11">
    <source>
        <dbReference type="ARBA" id="ARBA00023180"/>
    </source>
</evidence>
<evidence type="ECO:0000259" key="14">
    <source>
        <dbReference type="Pfam" id="PF20805"/>
    </source>
</evidence>
<dbReference type="PROSITE" id="PS00242">
    <property type="entry name" value="INTEGRIN_ALPHA"/>
    <property type="match status" value="1"/>
</dbReference>
<dbReference type="FunFam" id="2.130.10.130:FF:000015">
    <property type="entry name" value="integrin alpha-PS3 isoform X1"/>
    <property type="match status" value="1"/>
</dbReference>
<dbReference type="PRINTS" id="PR01185">
    <property type="entry name" value="INTEGRINA"/>
</dbReference>
<feature type="signal peptide" evidence="13">
    <location>
        <begin position="1"/>
        <end position="22"/>
    </location>
</feature>
<dbReference type="Gene3D" id="1.20.5.930">
    <property type="entry name" value="Bicelle-embedded integrin alpha(iib) transmembrane segment"/>
    <property type="match status" value="1"/>
</dbReference>
<feature type="transmembrane region" description="Helical" evidence="13">
    <location>
        <begin position="986"/>
        <end position="1009"/>
    </location>
</feature>
<dbReference type="Gene3D" id="2.60.40.1530">
    <property type="entry name" value="ntegrin, alpha v. Chain A, domain 4"/>
    <property type="match status" value="1"/>
</dbReference>
<dbReference type="InterPro" id="IPR013519">
    <property type="entry name" value="Int_alpha_beta-p"/>
</dbReference>
<dbReference type="InterPro" id="IPR048285">
    <property type="entry name" value="Integrin_alpha_Ig-like_2"/>
</dbReference>
<dbReference type="SUPFAM" id="SSF69318">
    <property type="entry name" value="Integrin alpha N-terminal domain"/>
    <property type="match status" value="1"/>
</dbReference>
<dbReference type="HOGENOM" id="CLU_008760_0_0_1"/>
<dbReference type="PANTHER" id="PTHR23220">
    <property type="entry name" value="INTEGRIN ALPHA"/>
    <property type="match status" value="1"/>
</dbReference>
<dbReference type="GO" id="GO:0007229">
    <property type="term" value="P:integrin-mediated signaling pathway"/>
    <property type="evidence" value="ECO:0007669"/>
    <property type="project" value="UniProtKB-KW"/>
</dbReference>
<keyword evidence="4 13" id="KW-0732">Signal</keyword>
<dbReference type="AlphaFoldDB" id="B4QGF2"/>
<evidence type="ECO:0000256" key="13">
    <source>
        <dbReference type="RuleBase" id="RU003762"/>
    </source>
</evidence>
<keyword evidence="5" id="KW-0677">Repeat</keyword>
<dbReference type="InterPro" id="IPR000413">
    <property type="entry name" value="Integrin_alpha"/>
</dbReference>
<dbReference type="GO" id="GO:0007160">
    <property type="term" value="P:cell-matrix adhesion"/>
    <property type="evidence" value="ECO:0007669"/>
    <property type="project" value="UniProtKB-ARBA"/>
</dbReference>
<comment type="subcellular location">
    <subcellularLocation>
        <location evidence="1 13">Membrane</location>
        <topology evidence="1 13">Single-pass type I membrane protein</topology>
    </subcellularLocation>
</comment>
<dbReference type="Pfam" id="PF01839">
    <property type="entry name" value="FG-GAP"/>
    <property type="match status" value="2"/>
</dbReference>
<dbReference type="PROSITE" id="PS51470">
    <property type="entry name" value="FG_GAP"/>
    <property type="match status" value="5"/>
</dbReference>
<feature type="repeat" description="FG-GAP" evidence="12">
    <location>
        <begin position="107"/>
        <end position="167"/>
    </location>
</feature>
<organism evidence="15 16">
    <name type="scientific">Drosophila simulans</name>
    <name type="common">Fruit fly</name>
    <dbReference type="NCBI Taxonomy" id="7240"/>
    <lineage>
        <taxon>Eukaryota</taxon>
        <taxon>Metazoa</taxon>
        <taxon>Ecdysozoa</taxon>
        <taxon>Arthropoda</taxon>
        <taxon>Hexapoda</taxon>
        <taxon>Insecta</taxon>
        <taxon>Pterygota</taxon>
        <taxon>Neoptera</taxon>
        <taxon>Endopterygota</taxon>
        <taxon>Diptera</taxon>
        <taxon>Brachycera</taxon>
        <taxon>Muscomorpha</taxon>
        <taxon>Ephydroidea</taxon>
        <taxon>Drosophilidae</taxon>
        <taxon>Drosophila</taxon>
        <taxon>Sophophora</taxon>
    </lineage>
</organism>
<keyword evidence="3 13" id="KW-0812">Transmembrane</keyword>
<dbReference type="GO" id="GO:0001555">
    <property type="term" value="P:oocyte growth"/>
    <property type="evidence" value="ECO:0007669"/>
    <property type="project" value="EnsemblMetazoa"/>
</dbReference>
<proteinExistence type="inferred from homology"/>
<dbReference type="PhylomeDB" id="B4QGF2"/>
<comment type="similarity">
    <text evidence="2 13">Belongs to the integrin alpha chain family.</text>
</comment>
<evidence type="ECO:0000256" key="10">
    <source>
        <dbReference type="ARBA" id="ARBA00023170"/>
    </source>
</evidence>